<keyword evidence="5" id="KW-0677">Repeat</keyword>
<evidence type="ECO:0000256" key="3">
    <source>
        <dbReference type="ARBA" id="ARBA00022552"/>
    </source>
</evidence>
<comment type="caution">
    <text evidence="8">The sequence shown here is derived from an EMBL/GenBank/DDBJ whole genome shotgun (WGS) entry which is preliminary data.</text>
</comment>
<evidence type="ECO:0000256" key="5">
    <source>
        <dbReference type="ARBA" id="ARBA00022737"/>
    </source>
</evidence>
<dbReference type="OrthoDB" id="5571054at2759"/>
<keyword evidence="4" id="KW-0853">WD repeat</keyword>
<dbReference type="SMART" id="SM01035">
    <property type="entry name" value="BOP1NT"/>
    <property type="match status" value="1"/>
</dbReference>
<dbReference type="Pfam" id="PF08145">
    <property type="entry name" value="BOP1NT"/>
    <property type="match status" value="1"/>
</dbReference>
<evidence type="ECO:0000256" key="4">
    <source>
        <dbReference type="ARBA" id="ARBA00022574"/>
    </source>
</evidence>
<dbReference type="GO" id="GO:0000463">
    <property type="term" value="P:maturation of LSU-rRNA from tricistronic rRNA transcript (SSU-rRNA, 5.8S rRNA, LSU-rRNA)"/>
    <property type="evidence" value="ECO:0007669"/>
    <property type="project" value="TreeGrafter"/>
</dbReference>
<dbReference type="GO" id="GO:0030687">
    <property type="term" value="C:preribosome, large subunit precursor"/>
    <property type="evidence" value="ECO:0007669"/>
    <property type="project" value="TreeGrafter"/>
</dbReference>
<dbReference type="Proteomes" id="UP000324800">
    <property type="component" value="Unassembled WGS sequence"/>
</dbReference>
<dbReference type="InterPro" id="IPR012953">
    <property type="entry name" value="BOP1_N_dom"/>
</dbReference>
<dbReference type="PANTHER" id="PTHR17605">
    <property type="entry name" value="RIBOSOME BIOGENESIS PROTEIN BOP1 BLOCK OF PROLIFERATION 1 PROTEIN"/>
    <property type="match status" value="1"/>
</dbReference>
<protein>
    <recommendedName>
        <fullName evidence="7">BOP1 N-terminal domain-containing protein</fullName>
    </recommendedName>
</protein>
<evidence type="ECO:0000256" key="1">
    <source>
        <dbReference type="ARBA" id="ARBA00004604"/>
    </source>
</evidence>
<evidence type="ECO:0000256" key="2">
    <source>
        <dbReference type="ARBA" id="ARBA00022517"/>
    </source>
</evidence>
<organism evidence="8 9">
    <name type="scientific">Streblomastix strix</name>
    <dbReference type="NCBI Taxonomy" id="222440"/>
    <lineage>
        <taxon>Eukaryota</taxon>
        <taxon>Metamonada</taxon>
        <taxon>Preaxostyla</taxon>
        <taxon>Oxymonadida</taxon>
        <taxon>Streblomastigidae</taxon>
        <taxon>Streblomastix</taxon>
    </lineage>
</organism>
<dbReference type="EMBL" id="SNRW01000038">
    <property type="protein sequence ID" value="KAA6404006.1"/>
    <property type="molecule type" value="Genomic_DNA"/>
</dbReference>
<feature type="non-terminal residue" evidence="8">
    <location>
        <position position="112"/>
    </location>
</feature>
<sequence>MLGQYRTQIQRAVDPLTRRTVHDDETGEDIVLTNEEIELLMRISNGAFATEQSDREFYPIFDYDSIHPVSNRPTPKSSFLPSKLDSRIIVRLVRRLNKGTIGQPIKKKEENL</sequence>
<gene>
    <name evidence="8" type="ORF">EZS28_000474</name>
</gene>
<keyword evidence="6" id="KW-0539">Nucleus</keyword>
<dbReference type="GO" id="GO:0043021">
    <property type="term" value="F:ribonucleoprotein complex binding"/>
    <property type="evidence" value="ECO:0007669"/>
    <property type="project" value="TreeGrafter"/>
</dbReference>
<evidence type="ECO:0000313" key="9">
    <source>
        <dbReference type="Proteomes" id="UP000324800"/>
    </source>
</evidence>
<proteinExistence type="predicted"/>
<dbReference type="GO" id="GO:0070545">
    <property type="term" value="C:PeBoW complex"/>
    <property type="evidence" value="ECO:0007669"/>
    <property type="project" value="TreeGrafter"/>
</dbReference>
<evidence type="ECO:0000256" key="6">
    <source>
        <dbReference type="ARBA" id="ARBA00023242"/>
    </source>
</evidence>
<dbReference type="InterPro" id="IPR028598">
    <property type="entry name" value="BOP1/Erb1"/>
</dbReference>
<keyword evidence="3" id="KW-0698">rRNA processing</keyword>
<accession>A0A5J4XB20</accession>
<dbReference type="PANTHER" id="PTHR17605:SF0">
    <property type="entry name" value="RIBOSOME BIOGENESIS PROTEIN BOP1"/>
    <property type="match status" value="1"/>
</dbReference>
<feature type="domain" description="BOP1 N-terminal" evidence="7">
    <location>
        <begin position="3"/>
        <end position="110"/>
    </location>
</feature>
<keyword evidence="2" id="KW-0690">Ribosome biogenesis</keyword>
<evidence type="ECO:0000313" key="8">
    <source>
        <dbReference type="EMBL" id="KAA6404006.1"/>
    </source>
</evidence>
<name>A0A5J4XB20_9EUKA</name>
<comment type="subcellular location">
    <subcellularLocation>
        <location evidence="1">Nucleus</location>
        <location evidence="1">Nucleolus</location>
    </subcellularLocation>
</comment>
<evidence type="ECO:0000259" key="7">
    <source>
        <dbReference type="SMART" id="SM01035"/>
    </source>
</evidence>
<reference evidence="8 9" key="1">
    <citation type="submission" date="2019-03" db="EMBL/GenBank/DDBJ databases">
        <title>Single cell metagenomics reveals metabolic interactions within the superorganism composed of flagellate Streblomastix strix and complex community of Bacteroidetes bacteria on its surface.</title>
        <authorList>
            <person name="Treitli S.C."/>
            <person name="Kolisko M."/>
            <person name="Husnik F."/>
            <person name="Keeling P."/>
            <person name="Hampl V."/>
        </authorList>
    </citation>
    <scope>NUCLEOTIDE SEQUENCE [LARGE SCALE GENOMIC DNA]</scope>
    <source>
        <strain evidence="8">ST1C</strain>
    </source>
</reference>
<dbReference type="AlphaFoldDB" id="A0A5J4XB20"/>